<evidence type="ECO:0000313" key="4">
    <source>
        <dbReference type="EMBL" id="KAL2268349.1"/>
    </source>
</evidence>
<dbReference type="Proteomes" id="UP001600064">
    <property type="component" value="Unassembled WGS sequence"/>
</dbReference>
<sequence length="507" mass="54606">MASTGLSRAALPALRPMRMTAGPALRSARPVRCPRLQRARYSTSPEPDQQGLGARTFLLLSLTAAAGAGLVLGYPYLFSAAKPESQKQPQPSFPEPAEIVFEQPRKKAASKEEARDLVSPQHVQVKKSWEHPGVYAWGSNAGRVVAPDSSEPVIKAPRRIPYFDGQLLRDLKIHRDFGVAVTEQGDVVQWGAAFDKASTAPTTTLKGHDITKVAVSRDRIIALSSRGSVYSIPVSKADQAAGEKAPRKSSWLPFWTSDAPAISYRCLQPANLGWGEKVIDVKSGLDHCLLLTSKGRVFAAAASSEDFPSKGQLGVPGLTWHTRPAGPYDQPHEVKALGGRVIQQIAAGDFHSLALDRDGRVFSFGDNAAGQLGFDTGPGPTSTPRRRCPWPSSTAAPAWRRASRPSPRAAKTATSPSTPRGPSPSPPCPASCSGGGRWPTRGPAARASTATWARGGGRTCRRRRPRSRRCRACTSSTRRRTAWRRSGWPGWRRAGRTRAPCSPTGRT</sequence>
<dbReference type="InterPro" id="IPR009091">
    <property type="entry name" value="RCC1/BLIP-II"/>
</dbReference>
<dbReference type="PROSITE" id="PS00626">
    <property type="entry name" value="RCC1_2"/>
    <property type="match status" value="1"/>
</dbReference>
<dbReference type="Gene3D" id="2.130.10.30">
    <property type="entry name" value="Regulator of chromosome condensation 1/beta-lactamase-inhibitor protein II"/>
    <property type="match status" value="1"/>
</dbReference>
<dbReference type="GeneID" id="98124190"/>
<evidence type="ECO:0000256" key="1">
    <source>
        <dbReference type="PROSITE-ProRule" id="PRU00235"/>
    </source>
</evidence>
<keyword evidence="5" id="KW-1185">Reference proteome</keyword>
<evidence type="ECO:0000256" key="2">
    <source>
        <dbReference type="SAM" id="MobiDB-lite"/>
    </source>
</evidence>
<dbReference type="RefSeq" id="XP_070867073.1">
    <property type="nucleotide sequence ID" value="XM_071009546.1"/>
</dbReference>
<feature type="compositionally biased region" description="Low complexity" evidence="2">
    <location>
        <begin position="391"/>
        <end position="418"/>
    </location>
</feature>
<protein>
    <submittedName>
        <fullName evidence="4">Uncharacterized protein</fullName>
    </submittedName>
</protein>
<keyword evidence="3" id="KW-0472">Membrane</keyword>
<organism evidence="4 5">
    <name type="scientific">Remersonia thermophila</name>
    <dbReference type="NCBI Taxonomy" id="72144"/>
    <lineage>
        <taxon>Eukaryota</taxon>
        <taxon>Fungi</taxon>
        <taxon>Dikarya</taxon>
        <taxon>Ascomycota</taxon>
        <taxon>Pezizomycotina</taxon>
        <taxon>Sordariomycetes</taxon>
        <taxon>Sordariomycetidae</taxon>
        <taxon>Sordariales</taxon>
        <taxon>Sordariales incertae sedis</taxon>
        <taxon>Remersonia</taxon>
    </lineage>
</organism>
<name>A0ABR4DFL4_9PEZI</name>
<evidence type="ECO:0000256" key="3">
    <source>
        <dbReference type="SAM" id="Phobius"/>
    </source>
</evidence>
<feature type="region of interest" description="Disordered" evidence="2">
    <location>
        <begin position="366"/>
        <end position="507"/>
    </location>
</feature>
<comment type="caution">
    <text evidence="4">The sequence shown here is derived from an EMBL/GenBank/DDBJ whole genome shotgun (WGS) entry which is preliminary data.</text>
</comment>
<feature type="compositionally biased region" description="Low complexity" evidence="2">
    <location>
        <begin position="442"/>
        <end position="453"/>
    </location>
</feature>
<feature type="compositionally biased region" description="Pro residues" evidence="2">
    <location>
        <begin position="419"/>
        <end position="429"/>
    </location>
</feature>
<dbReference type="EMBL" id="JAZGUE010000003">
    <property type="protein sequence ID" value="KAL2268349.1"/>
    <property type="molecule type" value="Genomic_DNA"/>
</dbReference>
<dbReference type="PANTHER" id="PTHR47563">
    <property type="entry name" value="PROTEIN FMP25, MITOCHONDRIAL"/>
    <property type="match status" value="1"/>
</dbReference>
<dbReference type="InterPro" id="IPR053245">
    <property type="entry name" value="MitoProcess-Associated"/>
</dbReference>
<feature type="transmembrane region" description="Helical" evidence="3">
    <location>
        <begin position="57"/>
        <end position="77"/>
    </location>
</feature>
<accession>A0ABR4DFL4</accession>
<keyword evidence="3" id="KW-0812">Transmembrane</keyword>
<proteinExistence type="predicted"/>
<keyword evidence="3" id="KW-1133">Transmembrane helix</keyword>
<dbReference type="PROSITE" id="PS50012">
    <property type="entry name" value="RCC1_3"/>
    <property type="match status" value="1"/>
</dbReference>
<feature type="repeat" description="RCC1" evidence="1">
    <location>
        <begin position="295"/>
        <end position="358"/>
    </location>
</feature>
<dbReference type="PANTHER" id="PTHR47563:SF1">
    <property type="entry name" value="PROTEIN FMP25, MITOCHONDRIAL"/>
    <property type="match status" value="1"/>
</dbReference>
<feature type="compositionally biased region" description="Basic residues" evidence="2">
    <location>
        <begin position="459"/>
        <end position="483"/>
    </location>
</feature>
<dbReference type="SUPFAM" id="SSF50985">
    <property type="entry name" value="RCC1/BLIP-II"/>
    <property type="match status" value="1"/>
</dbReference>
<dbReference type="InterPro" id="IPR000408">
    <property type="entry name" value="Reg_chr_condens"/>
</dbReference>
<gene>
    <name evidence="4" type="ORF">VTJ83DRAFT_3195</name>
</gene>
<dbReference type="Pfam" id="PF13540">
    <property type="entry name" value="RCC1_2"/>
    <property type="match status" value="1"/>
</dbReference>
<evidence type="ECO:0000313" key="5">
    <source>
        <dbReference type="Proteomes" id="UP001600064"/>
    </source>
</evidence>
<reference evidence="4 5" key="1">
    <citation type="journal article" date="2024" name="Commun. Biol.">
        <title>Comparative genomic analysis of thermophilic fungi reveals convergent evolutionary adaptations and gene losses.</title>
        <authorList>
            <person name="Steindorff A.S."/>
            <person name="Aguilar-Pontes M.V."/>
            <person name="Robinson A.J."/>
            <person name="Andreopoulos B."/>
            <person name="LaButti K."/>
            <person name="Kuo A."/>
            <person name="Mondo S."/>
            <person name="Riley R."/>
            <person name="Otillar R."/>
            <person name="Haridas S."/>
            <person name="Lipzen A."/>
            <person name="Grimwood J."/>
            <person name="Schmutz J."/>
            <person name="Clum A."/>
            <person name="Reid I.D."/>
            <person name="Moisan M.C."/>
            <person name="Butler G."/>
            <person name="Nguyen T.T.M."/>
            <person name="Dewar K."/>
            <person name="Conant G."/>
            <person name="Drula E."/>
            <person name="Henrissat B."/>
            <person name="Hansel C."/>
            <person name="Singer S."/>
            <person name="Hutchinson M.I."/>
            <person name="de Vries R.P."/>
            <person name="Natvig D.O."/>
            <person name="Powell A.J."/>
            <person name="Tsang A."/>
            <person name="Grigoriev I.V."/>
        </authorList>
    </citation>
    <scope>NUCLEOTIDE SEQUENCE [LARGE SCALE GENOMIC DNA]</scope>
    <source>
        <strain evidence="4 5">ATCC 22073</strain>
    </source>
</reference>